<dbReference type="STRING" id="1122949.GCA_000378725_01125"/>
<evidence type="ECO:0000256" key="12">
    <source>
        <dbReference type="RuleBase" id="RU003684"/>
    </source>
</evidence>
<feature type="binding site" evidence="10">
    <location>
        <position position="228"/>
    </location>
    <ligand>
        <name>Mn(2+)</name>
        <dbReference type="ChEBI" id="CHEBI:29035"/>
        <label>1</label>
    </ligand>
</feature>
<dbReference type="EMBL" id="UGSZ01000001">
    <property type="protein sequence ID" value="SUB57184.1"/>
    <property type="molecule type" value="Genomic_DNA"/>
</dbReference>
<protein>
    <recommendedName>
        <fullName evidence="3 9">Arginase</fullName>
        <ecNumber evidence="2 9">3.5.3.1</ecNumber>
    </recommendedName>
</protein>
<dbReference type="PROSITE" id="PS01053">
    <property type="entry name" value="ARGINASE_1"/>
    <property type="match status" value="1"/>
</dbReference>
<evidence type="ECO:0000256" key="4">
    <source>
        <dbReference type="ARBA" id="ARBA00022503"/>
    </source>
</evidence>
<evidence type="ECO:0000256" key="10">
    <source>
        <dbReference type="PIRSR" id="PIRSR036979-1"/>
    </source>
</evidence>
<feature type="binding site" evidence="10">
    <location>
        <position position="226"/>
    </location>
    <ligand>
        <name>Mn(2+)</name>
        <dbReference type="ChEBI" id="CHEBI:29035"/>
        <label>1</label>
    </ligand>
</feature>
<dbReference type="EC" id="3.5.3.1" evidence="2 9"/>
<dbReference type="GO" id="GO:0000050">
    <property type="term" value="P:urea cycle"/>
    <property type="evidence" value="ECO:0007669"/>
    <property type="project" value="UniProtKB-UniPathway"/>
</dbReference>
<dbReference type="GO" id="GO:0006525">
    <property type="term" value="P:arginine metabolic process"/>
    <property type="evidence" value="ECO:0007669"/>
    <property type="project" value="UniProtKB-KW"/>
</dbReference>
<sequence length="299" mass="32917">MNKKISIIGLPLDMGASIRGARLGPSALRLNGLIRELKSLDLEIKDLGDIEVSNSYEDQIGPKNLKNYQIVKQACTKLYNKVDEIIKNKNLPLVLGGDHSLAIGSVKAALNNYPDLGVIWIDTHGDINNEKISPSGNIHGMSLSAIMGLACEELSNIGQNKNFLKSKNLVYIGLRDLDKEERQVLKDYNIKAFSLQEIDEYSIGKVTKEALKYLNEKTNHIHVSLDIDVVDPIYAPGTGTRKNGGLTPREIFLLTEILSKSDLITSVDLVEVNPLLDIKSQTSVLAIDIAKSLFGEKLL</sequence>
<keyword evidence="4 13" id="KW-0056">Arginine metabolism</keyword>
<dbReference type="CDD" id="cd09989">
    <property type="entry name" value="Arginase"/>
    <property type="match status" value="1"/>
</dbReference>
<evidence type="ECO:0000256" key="9">
    <source>
        <dbReference type="NCBIfam" id="TIGR01229"/>
    </source>
</evidence>
<dbReference type="NCBIfam" id="TIGR01229">
    <property type="entry name" value="rocF_arginase"/>
    <property type="match status" value="1"/>
</dbReference>
<dbReference type="GO" id="GO:0005737">
    <property type="term" value="C:cytoplasm"/>
    <property type="evidence" value="ECO:0007669"/>
    <property type="project" value="TreeGrafter"/>
</dbReference>
<comment type="similarity">
    <text evidence="11 12">Belongs to the arginase family.</text>
</comment>
<evidence type="ECO:0000256" key="13">
    <source>
        <dbReference type="RuleBase" id="RU361159"/>
    </source>
</evidence>
<comment type="pathway">
    <text evidence="1">Nitrogen metabolism; urea cycle; L-ornithine and urea from L-arginine: step 1/1.</text>
</comment>
<dbReference type="PRINTS" id="PR00116">
    <property type="entry name" value="ARGINASE"/>
</dbReference>
<dbReference type="OrthoDB" id="9788689at2"/>
<feature type="binding site" evidence="10">
    <location>
        <position position="122"/>
    </location>
    <ligand>
        <name>Mn(2+)</name>
        <dbReference type="ChEBI" id="CHEBI:29035"/>
        <label>1</label>
    </ligand>
</feature>
<dbReference type="SUPFAM" id="SSF52768">
    <property type="entry name" value="Arginase/deacetylase"/>
    <property type="match status" value="1"/>
</dbReference>
<dbReference type="GO" id="GO:0030145">
    <property type="term" value="F:manganese ion binding"/>
    <property type="evidence" value="ECO:0007669"/>
    <property type="project" value="TreeGrafter"/>
</dbReference>
<dbReference type="Pfam" id="PF00491">
    <property type="entry name" value="Arginase"/>
    <property type="match status" value="1"/>
</dbReference>
<dbReference type="InterPro" id="IPR020855">
    <property type="entry name" value="Ureohydrolase_Mn_BS"/>
</dbReference>
<accession>A0A379C4M9</accession>
<dbReference type="FunFam" id="3.40.800.10:FF:000012">
    <property type="entry name" value="Arginase"/>
    <property type="match status" value="1"/>
</dbReference>
<evidence type="ECO:0000313" key="15">
    <source>
        <dbReference type="Proteomes" id="UP000255517"/>
    </source>
</evidence>
<keyword evidence="7 10" id="KW-0464">Manganese</keyword>
<dbReference type="InterPro" id="IPR014033">
    <property type="entry name" value="Arginase"/>
</dbReference>
<dbReference type="Proteomes" id="UP000255517">
    <property type="component" value="Unassembled WGS sequence"/>
</dbReference>
<keyword evidence="5 10" id="KW-0479">Metal-binding</keyword>
<evidence type="ECO:0000256" key="8">
    <source>
        <dbReference type="ARBA" id="ARBA00047391"/>
    </source>
</evidence>
<dbReference type="RefSeq" id="WP_019034871.1">
    <property type="nucleotide sequence ID" value="NZ_UGSZ01000001.1"/>
</dbReference>
<comment type="catalytic activity">
    <reaction evidence="8 13">
        <text>L-arginine + H2O = urea + L-ornithine</text>
        <dbReference type="Rhea" id="RHEA:20569"/>
        <dbReference type="ChEBI" id="CHEBI:15377"/>
        <dbReference type="ChEBI" id="CHEBI:16199"/>
        <dbReference type="ChEBI" id="CHEBI:32682"/>
        <dbReference type="ChEBI" id="CHEBI:46911"/>
        <dbReference type="EC" id="3.5.3.1"/>
    </reaction>
</comment>
<dbReference type="InterPro" id="IPR023696">
    <property type="entry name" value="Ureohydrolase_dom_sf"/>
</dbReference>
<evidence type="ECO:0000256" key="6">
    <source>
        <dbReference type="ARBA" id="ARBA00022801"/>
    </source>
</evidence>
<dbReference type="PROSITE" id="PS51409">
    <property type="entry name" value="ARGINASE_2"/>
    <property type="match status" value="1"/>
</dbReference>
<dbReference type="PIRSF" id="PIRSF036979">
    <property type="entry name" value="Arginase"/>
    <property type="match status" value="1"/>
</dbReference>
<evidence type="ECO:0000256" key="1">
    <source>
        <dbReference type="ARBA" id="ARBA00005098"/>
    </source>
</evidence>
<reference evidence="14 15" key="1">
    <citation type="submission" date="2018-06" db="EMBL/GenBank/DDBJ databases">
        <authorList>
            <consortium name="Pathogen Informatics"/>
            <person name="Doyle S."/>
        </authorList>
    </citation>
    <scope>NUCLEOTIDE SEQUENCE [LARGE SCALE GENOMIC DNA]</scope>
    <source>
        <strain evidence="14 15">NCTC13149</strain>
    </source>
</reference>
<evidence type="ECO:0000256" key="3">
    <source>
        <dbReference type="ARBA" id="ARBA00018123"/>
    </source>
</evidence>
<feature type="binding site" evidence="10">
    <location>
        <position position="99"/>
    </location>
    <ligand>
        <name>Mn(2+)</name>
        <dbReference type="ChEBI" id="CHEBI:29035"/>
        <label>1</label>
    </ligand>
</feature>
<feature type="binding site" evidence="10">
    <location>
        <position position="124"/>
    </location>
    <ligand>
        <name>Mn(2+)</name>
        <dbReference type="ChEBI" id="CHEBI:29035"/>
        <label>2</label>
    </ligand>
</feature>
<dbReference type="PANTHER" id="PTHR43782">
    <property type="entry name" value="ARGINASE"/>
    <property type="match status" value="1"/>
</dbReference>
<name>A0A379C4M9_9FIRM</name>
<dbReference type="PANTHER" id="PTHR43782:SF3">
    <property type="entry name" value="ARGINASE"/>
    <property type="match status" value="1"/>
</dbReference>
<evidence type="ECO:0000256" key="2">
    <source>
        <dbReference type="ARBA" id="ARBA00012168"/>
    </source>
</evidence>
<organism evidence="14 15">
    <name type="scientific">Peptoniphilus lacrimalis</name>
    <dbReference type="NCBI Taxonomy" id="33031"/>
    <lineage>
        <taxon>Bacteria</taxon>
        <taxon>Bacillati</taxon>
        <taxon>Bacillota</taxon>
        <taxon>Tissierellia</taxon>
        <taxon>Tissierellales</taxon>
        <taxon>Peptoniphilaceae</taxon>
        <taxon>Peptoniphilus</taxon>
    </lineage>
</organism>
<dbReference type="InterPro" id="IPR006035">
    <property type="entry name" value="Ureohydrolase"/>
</dbReference>
<dbReference type="GO" id="GO:0004053">
    <property type="term" value="F:arginase activity"/>
    <property type="evidence" value="ECO:0007669"/>
    <property type="project" value="UniProtKB-UniRule"/>
</dbReference>
<dbReference type="Gene3D" id="3.40.800.10">
    <property type="entry name" value="Ureohydrolase domain"/>
    <property type="match status" value="1"/>
</dbReference>
<feature type="binding site" evidence="10">
    <location>
        <position position="126"/>
    </location>
    <ligand>
        <name>Mn(2+)</name>
        <dbReference type="ChEBI" id="CHEBI:29035"/>
        <label>2</label>
    </ligand>
</feature>
<evidence type="ECO:0000256" key="11">
    <source>
        <dbReference type="PROSITE-ProRule" id="PRU00742"/>
    </source>
</evidence>
<comment type="cofactor">
    <cofactor evidence="10 13">
        <name>Mn(2+)</name>
        <dbReference type="ChEBI" id="CHEBI:29035"/>
    </cofactor>
    <text evidence="10 13">Binds 2 manganese ions per subunit.</text>
</comment>
<evidence type="ECO:0000256" key="5">
    <source>
        <dbReference type="ARBA" id="ARBA00022723"/>
    </source>
</evidence>
<dbReference type="UniPathway" id="UPA00158">
    <property type="reaction ID" value="UER00270"/>
</dbReference>
<keyword evidence="6 12" id="KW-0378">Hydrolase</keyword>
<evidence type="ECO:0000256" key="7">
    <source>
        <dbReference type="ARBA" id="ARBA00023211"/>
    </source>
</evidence>
<dbReference type="AlphaFoldDB" id="A0A379C4M9"/>
<evidence type="ECO:0000313" key="14">
    <source>
        <dbReference type="EMBL" id="SUB57184.1"/>
    </source>
</evidence>
<gene>
    <name evidence="14" type="primary">rocF</name>
    <name evidence="14" type="ORF">NCTC13149_01016</name>
</gene>
<proteinExistence type="inferred from homology"/>